<dbReference type="AlphaFoldDB" id="A0A384JFS8"/>
<dbReference type="EMBL" id="CP009808">
    <property type="protein sequence ID" value="ATZ49322.1"/>
    <property type="molecule type" value="Genomic_DNA"/>
</dbReference>
<name>A0A384JFS8_BOTFB</name>
<sequence length="333" mass="37200">MKPNNLYGDPNPSIQTLNARKMVDQQLGGESSSKDCSLSVDPSSKCAFDHLTKSQASAAACLPGSIDWQSVDERGSKLLEDSDIEMEMEVADDEKIGGVVESVEPRVRFPVMTQGIFNSVAITQLQDDLEQTKSEVDKLRAASARSKDEITLPKRMSLSQLMEMFPEVGDQIDSKLNQKLSDARKEYEIKLKKMQDEHNDEVLRMGAVTSEKDSKLQKAEEKLKMVRQRYLYESFDDDLADIQDSHCSSRNNTNGRQDLPPLAQGVNYQAPPAFAFGSYTPSQILSKRTVLKTLSKATVLQILSKTSSWQTAMSKKEDAASLFNPNWAEMSRE</sequence>
<evidence type="ECO:0000256" key="1">
    <source>
        <dbReference type="SAM" id="Coils"/>
    </source>
</evidence>
<feature type="coiled-coil region" evidence="1">
    <location>
        <begin position="122"/>
        <end position="149"/>
    </location>
</feature>
<dbReference type="Proteomes" id="UP000001798">
    <property type="component" value="Chromosome 4"/>
</dbReference>
<dbReference type="OrthoDB" id="3526780at2759"/>
<evidence type="ECO:0000313" key="2">
    <source>
        <dbReference type="EMBL" id="ATZ49322.1"/>
    </source>
</evidence>
<proteinExistence type="predicted"/>
<organism evidence="2 3">
    <name type="scientific">Botryotinia fuckeliana (strain B05.10)</name>
    <name type="common">Noble rot fungus</name>
    <name type="synonym">Botrytis cinerea</name>
    <dbReference type="NCBI Taxonomy" id="332648"/>
    <lineage>
        <taxon>Eukaryota</taxon>
        <taxon>Fungi</taxon>
        <taxon>Dikarya</taxon>
        <taxon>Ascomycota</taxon>
        <taxon>Pezizomycotina</taxon>
        <taxon>Leotiomycetes</taxon>
        <taxon>Helotiales</taxon>
        <taxon>Sclerotiniaceae</taxon>
        <taxon>Botrytis</taxon>
    </lineage>
</organism>
<protein>
    <submittedName>
        <fullName evidence="2">Uncharacterized protein</fullName>
    </submittedName>
</protein>
<feature type="coiled-coil region" evidence="1">
    <location>
        <begin position="177"/>
        <end position="229"/>
    </location>
</feature>
<dbReference type="RefSeq" id="XP_001557626.2">
    <property type="nucleotide sequence ID" value="XM_001557576.2"/>
</dbReference>
<gene>
    <name evidence="2" type="ORF">BCIN_04g04860</name>
</gene>
<dbReference type="GeneID" id="5438225"/>
<dbReference type="VEuPathDB" id="FungiDB:Bcin04g04860"/>
<reference evidence="2 3" key="3">
    <citation type="journal article" date="2017" name="Mol. Plant Pathol.">
        <title>A gapless genome sequence of the fungus Botrytis cinerea.</title>
        <authorList>
            <person name="Van Kan J.A."/>
            <person name="Stassen J.H."/>
            <person name="Mosbach A."/>
            <person name="Van Der Lee T.A."/>
            <person name="Faino L."/>
            <person name="Farmer A.D."/>
            <person name="Papasotiriou D.G."/>
            <person name="Zhou S."/>
            <person name="Seidl M.F."/>
            <person name="Cottam E."/>
            <person name="Edel D."/>
            <person name="Hahn M."/>
            <person name="Schwartz D.C."/>
            <person name="Dietrich R.A."/>
            <person name="Widdison S."/>
            <person name="Scalliet G."/>
        </authorList>
    </citation>
    <scope>NUCLEOTIDE SEQUENCE [LARGE SCALE GENOMIC DNA]</scope>
    <source>
        <strain evidence="2 3">B05.10</strain>
    </source>
</reference>
<keyword evidence="3" id="KW-1185">Reference proteome</keyword>
<reference evidence="2 3" key="2">
    <citation type="journal article" date="2012" name="Eukaryot. Cell">
        <title>Genome update of Botrytis cinerea strains B05.10 and T4.</title>
        <authorList>
            <person name="Staats M."/>
            <person name="van Kan J.A."/>
        </authorList>
    </citation>
    <scope>NUCLEOTIDE SEQUENCE [LARGE SCALE GENOMIC DNA]</scope>
    <source>
        <strain evidence="2 3">B05.10</strain>
    </source>
</reference>
<evidence type="ECO:0000313" key="3">
    <source>
        <dbReference type="Proteomes" id="UP000001798"/>
    </source>
</evidence>
<reference evidence="2 3" key="1">
    <citation type="journal article" date="2011" name="PLoS Genet.">
        <title>Genomic analysis of the necrotrophic fungal pathogens Sclerotinia sclerotiorum and Botrytis cinerea.</title>
        <authorList>
            <person name="Amselem J."/>
            <person name="Cuomo C.A."/>
            <person name="van Kan J.A."/>
            <person name="Viaud M."/>
            <person name="Benito E.P."/>
            <person name="Couloux A."/>
            <person name="Coutinho P.M."/>
            <person name="de Vries R.P."/>
            <person name="Dyer P.S."/>
            <person name="Fillinger S."/>
            <person name="Fournier E."/>
            <person name="Gout L."/>
            <person name="Hahn M."/>
            <person name="Kohn L."/>
            <person name="Lapalu N."/>
            <person name="Plummer K.M."/>
            <person name="Pradier J.M."/>
            <person name="Quevillon E."/>
            <person name="Sharon A."/>
            <person name="Simon A."/>
            <person name="ten Have A."/>
            <person name="Tudzynski B."/>
            <person name="Tudzynski P."/>
            <person name="Wincker P."/>
            <person name="Andrew M."/>
            <person name="Anthouard V."/>
            <person name="Beever R.E."/>
            <person name="Beffa R."/>
            <person name="Benoit I."/>
            <person name="Bouzid O."/>
            <person name="Brault B."/>
            <person name="Chen Z."/>
            <person name="Choquer M."/>
            <person name="Collemare J."/>
            <person name="Cotton P."/>
            <person name="Danchin E.G."/>
            <person name="Da Silva C."/>
            <person name="Gautier A."/>
            <person name="Giraud C."/>
            <person name="Giraud T."/>
            <person name="Gonzalez C."/>
            <person name="Grossetete S."/>
            <person name="Guldener U."/>
            <person name="Henrissat B."/>
            <person name="Howlett B.J."/>
            <person name="Kodira C."/>
            <person name="Kretschmer M."/>
            <person name="Lappartient A."/>
            <person name="Leroch M."/>
            <person name="Levis C."/>
            <person name="Mauceli E."/>
            <person name="Neuveglise C."/>
            <person name="Oeser B."/>
            <person name="Pearson M."/>
            <person name="Poulain J."/>
            <person name="Poussereau N."/>
            <person name="Quesneville H."/>
            <person name="Rascle C."/>
            <person name="Schumacher J."/>
            <person name="Segurens B."/>
            <person name="Sexton A."/>
            <person name="Silva E."/>
            <person name="Sirven C."/>
            <person name="Soanes D.M."/>
            <person name="Talbot N.J."/>
            <person name="Templeton M."/>
            <person name="Yandava C."/>
            <person name="Yarden O."/>
            <person name="Zeng Q."/>
            <person name="Rollins J.A."/>
            <person name="Lebrun M.H."/>
            <person name="Dickman M."/>
        </authorList>
    </citation>
    <scope>NUCLEOTIDE SEQUENCE [LARGE SCALE GENOMIC DNA]</scope>
    <source>
        <strain evidence="2 3">B05.10</strain>
    </source>
</reference>
<keyword evidence="1" id="KW-0175">Coiled coil</keyword>
<dbReference type="KEGG" id="bfu:BCIN_04g04860"/>
<accession>A0A384JFS8</accession>